<dbReference type="InterPro" id="IPR015943">
    <property type="entry name" value="WD40/YVTN_repeat-like_dom_sf"/>
</dbReference>
<dbReference type="Proteomes" id="UP001153642">
    <property type="component" value="Unassembled WGS sequence"/>
</dbReference>
<dbReference type="RefSeq" id="WP_277898713.1">
    <property type="nucleotide sequence ID" value="NZ_JAPMUA010000001.1"/>
</dbReference>
<protein>
    <submittedName>
        <fullName evidence="1">Oxidoreductase</fullName>
    </submittedName>
</protein>
<dbReference type="PANTHER" id="PTHR47199:SF2">
    <property type="entry name" value="PHOTOSYSTEM II STABILITY_ASSEMBLY FACTOR HCF136, CHLOROPLASTIC"/>
    <property type="match status" value="1"/>
</dbReference>
<organism evidence="1 2">
    <name type="scientific">Galbibacter pacificus</name>
    <dbReference type="NCBI Taxonomy" id="2996052"/>
    <lineage>
        <taxon>Bacteria</taxon>
        <taxon>Pseudomonadati</taxon>
        <taxon>Bacteroidota</taxon>
        <taxon>Flavobacteriia</taxon>
        <taxon>Flavobacteriales</taxon>
        <taxon>Flavobacteriaceae</taxon>
        <taxon>Galbibacter</taxon>
    </lineage>
</organism>
<dbReference type="EMBL" id="JAPMUA010000001">
    <property type="protein sequence ID" value="MDG3584980.1"/>
    <property type="molecule type" value="Genomic_DNA"/>
</dbReference>
<reference evidence="1" key="1">
    <citation type="submission" date="2022-11" db="EMBL/GenBank/DDBJ databases">
        <title>High-quality draft genome sequence of Galbibacter sp. strain CMA-7.</title>
        <authorList>
            <person name="Wei L."/>
            <person name="Dong C."/>
            <person name="Shao Z."/>
        </authorList>
    </citation>
    <scope>NUCLEOTIDE SEQUENCE</scope>
    <source>
        <strain evidence="1">CMA-7</strain>
    </source>
</reference>
<proteinExistence type="predicted"/>
<keyword evidence="2" id="KW-1185">Reference proteome</keyword>
<dbReference type="SUPFAM" id="SSF110296">
    <property type="entry name" value="Oligoxyloglucan reducing end-specific cellobiohydrolase"/>
    <property type="match status" value="1"/>
</dbReference>
<comment type="caution">
    <text evidence="1">The sequence shown here is derived from an EMBL/GenBank/DDBJ whole genome shotgun (WGS) entry which is preliminary data.</text>
</comment>
<evidence type="ECO:0000313" key="2">
    <source>
        <dbReference type="Proteomes" id="UP001153642"/>
    </source>
</evidence>
<dbReference type="CDD" id="cd15482">
    <property type="entry name" value="Sialidase_non-viral"/>
    <property type="match status" value="1"/>
</dbReference>
<dbReference type="Gene3D" id="2.130.10.10">
    <property type="entry name" value="YVTN repeat-like/Quinoprotein amine dehydrogenase"/>
    <property type="match status" value="1"/>
</dbReference>
<sequence length="345" mass="38167">MKKLIVIFELLLLFSCANEKFEPHQYSKVTVEDVYTDSISIRAITMMQGNVGFAGSKNTFGIYNTGVGKVVTQKIKQDSLDIEFRAVASTSTDFYMLSVANPALLYKTGNRGKMELVYREDNEKVFYDAMRFWNDQEGIAMGDPTNGCLSIIVTRDGGNTWNKLACEALPDGSNAEAAFAASNTNIAIVGNNTWIATGGKKTRIFYSPDKAKTWQVFETPIVQGEPTQGIYSVDFYDEMNGFVIGGDYTKPENNKANKAVTNDGGKTWKLVGEGQEPGYRSCVQYLPGREAKELVTVGFKGISFSNDGGQTWKQLSNEAFYTIRFVNDSIAYAAGNGRISMLRFE</sequence>
<dbReference type="PANTHER" id="PTHR47199">
    <property type="entry name" value="PHOTOSYSTEM II STABILITY/ASSEMBLY FACTOR HCF136, CHLOROPLASTIC"/>
    <property type="match status" value="1"/>
</dbReference>
<accession>A0ABT6FP36</accession>
<name>A0ABT6FP36_9FLAO</name>
<evidence type="ECO:0000313" key="1">
    <source>
        <dbReference type="EMBL" id="MDG3584980.1"/>
    </source>
</evidence>
<gene>
    <name evidence="1" type="ORF">OSR52_03795</name>
</gene>